<dbReference type="PaxDb" id="3635-A0A1U8HW70"/>
<evidence type="ECO:0000313" key="3">
    <source>
        <dbReference type="RefSeq" id="XP_016670262.2"/>
    </source>
</evidence>
<proteinExistence type="predicted"/>
<dbReference type="AlphaFoldDB" id="A0A1U8HW70"/>
<protein>
    <submittedName>
        <fullName evidence="3">Uncharacterized protein</fullName>
    </submittedName>
</protein>
<evidence type="ECO:0000256" key="1">
    <source>
        <dbReference type="SAM" id="MobiDB-lite"/>
    </source>
</evidence>
<keyword evidence="2" id="KW-1185">Reference proteome</keyword>
<organism evidence="2 3">
    <name type="scientific">Gossypium hirsutum</name>
    <name type="common">Upland cotton</name>
    <name type="synonym">Gossypium mexicanum</name>
    <dbReference type="NCBI Taxonomy" id="3635"/>
    <lineage>
        <taxon>Eukaryota</taxon>
        <taxon>Viridiplantae</taxon>
        <taxon>Streptophyta</taxon>
        <taxon>Embryophyta</taxon>
        <taxon>Tracheophyta</taxon>
        <taxon>Spermatophyta</taxon>
        <taxon>Magnoliopsida</taxon>
        <taxon>eudicotyledons</taxon>
        <taxon>Gunneridae</taxon>
        <taxon>Pentapetalae</taxon>
        <taxon>rosids</taxon>
        <taxon>malvids</taxon>
        <taxon>Malvales</taxon>
        <taxon>Malvaceae</taxon>
        <taxon>Malvoideae</taxon>
        <taxon>Gossypium</taxon>
    </lineage>
</organism>
<dbReference type="KEGG" id="ghi:107890305"/>
<dbReference type="GeneID" id="107890305"/>
<gene>
    <name evidence="3" type="primary">LOC107890305</name>
</gene>
<reference evidence="3" key="2">
    <citation type="submission" date="2025-08" db="UniProtKB">
        <authorList>
            <consortium name="RefSeq"/>
        </authorList>
    </citation>
    <scope>IDENTIFICATION</scope>
</reference>
<reference evidence="2" key="1">
    <citation type="journal article" date="2020" name="Nat. Genet.">
        <title>Genomic diversifications of five Gossypium allopolyploid species and their impact on cotton improvement.</title>
        <authorList>
            <person name="Chen Z.J."/>
            <person name="Sreedasyam A."/>
            <person name="Ando A."/>
            <person name="Song Q."/>
            <person name="De Santiago L.M."/>
            <person name="Hulse-Kemp A.M."/>
            <person name="Ding M."/>
            <person name="Ye W."/>
            <person name="Kirkbride R.C."/>
            <person name="Jenkins J."/>
            <person name="Plott C."/>
            <person name="Lovell J."/>
            <person name="Lin Y.M."/>
            <person name="Vaughn R."/>
            <person name="Liu B."/>
            <person name="Simpson S."/>
            <person name="Scheffler B.E."/>
            <person name="Wen L."/>
            <person name="Saski C.A."/>
            <person name="Grover C.E."/>
            <person name="Hu G."/>
            <person name="Conover J.L."/>
            <person name="Carlson J.W."/>
            <person name="Shu S."/>
            <person name="Boston L.B."/>
            <person name="Williams M."/>
            <person name="Peterson D.G."/>
            <person name="McGee K."/>
            <person name="Jones D.C."/>
            <person name="Wendel J.F."/>
            <person name="Stelly D.M."/>
            <person name="Grimwood J."/>
            <person name="Schmutz J."/>
        </authorList>
    </citation>
    <scope>NUCLEOTIDE SEQUENCE [LARGE SCALE GENOMIC DNA]</scope>
    <source>
        <strain evidence="2">cv. TM-1</strain>
    </source>
</reference>
<name>A0A1U8HW70_GOSHI</name>
<dbReference type="RefSeq" id="XP_016670262.2">
    <property type="nucleotide sequence ID" value="XM_016814773.2"/>
</dbReference>
<sequence length="106" mass="11785">MSFWGLMFKSKTAPFSPYINTKKLEKEKAFPFYFFSKISEDSLKPSPPLLNSIVEPIFGSRGPPPSTTIHGGQNSKRVRRGQRKGAGGGSVLQAVAEVKRLAWQRT</sequence>
<dbReference type="Proteomes" id="UP000818029">
    <property type="component" value="Chromosome A09"/>
</dbReference>
<feature type="region of interest" description="Disordered" evidence="1">
    <location>
        <begin position="57"/>
        <end position="89"/>
    </location>
</feature>
<evidence type="ECO:0000313" key="2">
    <source>
        <dbReference type="Proteomes" id="UP000818029"/>
    </source>
</evidence>
<accession>A0A1U8HW70</accession>